<gene>
    <name evidence="1" type="ORF">DEBURN_LOCUS9798</name>
</gene>
<keyword evidence="2" id="KW-1185">Reference proteome</keyword>
<sequence>MVATINVTAYISSCKKNSGGTLLWGAGIFKDGLDISVDFNFKIFLNSGTLFVDEFFDGDLVHLSGKFTWENSSVYHAAGIMLIVDKAIRFPKSNTGNWSIEKMPSSPLFISFICQVLPNEQKNPHVLLRGETHFVETSCFLFRASYTINGFLKQILKIEEQVVFLIESISIDYVVTRLEEFIEIEED</sequence>
<protein>
    <submittedName>
        <fullName evidence="1">918_t:CDS:1</fullName>
    </submittedName>
</protein>
<comment type="caution">
    <text evidence="1">The sequence shown here is derived from an EMBL/GenBank/DDBJ whole genome shotgun (WGS) entry which is preliminary data.</text>
</comment>
<name>A0A9N9CQ56_9GLOM</name>
<dbReference type="OrthoDB" id="2491725at2759"/>
<dbReference type="EMBL" id="CAJVPK010002142">
    <property type="protein sequence ID" value="CAG8607096.1"/>
    <property type="molecule type" value="Genomic_DNA"/>
</dbReference>
<evidence type="ECO:0000313" key="2">
    <source>
        <dbReference type="Proteomes" id="UP000789706"/>
    </source>
</evidence>
<accession>A0A9N9CQ56</accession>
<evidence type="ECO:0000313" key="1">
    <source>
        <dbReference type="EMBL" id="CAG8607096.1"/>
    </source>
</evidence>
<proteinExistence type="predicted"/>
<dbReference type="Proteomes" id="UP000789706">
    <property type="component" value="Unassembled WGS sequence"/>
</dbReference>
<dbReference type="AlphaFoldDB" id="A0A9N9CQ56"/>
<organism evidence="1 2">
    <name type="scientific">Diversispora eburnea</name>
    <dbReference type="NCBI Taxonomy" id="1213867"/>
    <lineage>
        <taxon>Eukaryota</taxon>
        <taxon>Fungi</taxon>
        <taxon>Fungi incertae sedis</taxon>
        <taxon>Mucoromycota</taxon>
        <taxon>Glomeromycotina</taxon>
        <taxon>Glomeromycetes</taxon>
        <taxon>Diversisporales</taxon>
        <taxon>Diversisporaceae</taxon>
        <taxon>Diversispora</taxon>
    </lineage>
</organism>
<reference evidence="1" key="1">
    <citation type="submission" date="2021-06" db="EMBL/GenBank/DDBJ databases">
        <authorList>
            <person name="Kallberg Y."/>
            <person name="Tangrot J."/>
            <person name="Rosling A."/>
        </authorList>
    </citation>
    <scope>NUCLEOTIDE SEQUENCE</scope>
    <source>
        <strain evidence="1">AZ414A</strain>
    </source>
</reference>